<dbReference type="Proteomes" id="UP000224567">
    <property type="component" value="Unassembled WGS sequence"/>
</dbReference>
<dbReference type="OrthoDB" id="276323at2759"/>
<dbReference type="InterPro" id="IPR008862">
    <property type="entry name" value="Tcp11"/>
</dbReference>
<keyword evidence="3" id="KW-1133">Transmembrane helix</keyword>
<sequence length="1246" mass="139396">MEVESPERGKIGGIAMEIPASDDGATTLSPPRIPQRLLQKLSEPKTSSPSTAEEIEAKLRGADLRRKLYRPFSVRHYSNLWGSDIMFSLYASAQSIIWMSLLAKAKMRLAKLDELRQAAKTGAEMRFRQERAELGTKVELRVQQAEVNRMLLLKATRQRRATLRERTSQSLLRRMARESKYKERVRAAICQKRAAAEKKRMGLLEAEKRRASARVMQVRSAAKFVSHQEEAKRQREEYLMQRGRSHNSFGDSYEKIHDQADLLSRKLARCWKQFLAREKTTFHIAKAYSMLSINENTAKIMPFEQLAMKIESLNTLQRAKSLLDRLELRFKLLRDIDRSTSTFVWGDIDHLLKRVASPKKKATPRRSLRSGSARKTVSKLPAAETPVKLSRYPVRIVLCAYMVLGHPDAVFSGKGDREIALAKSAEKFVREFELLVRIMLNGSIQTSDGDSDCGLAKRRTFKSQLTEFDSAWCSYLNSFVVWKVRDAQSLEEDLVRAACQLELSMIQKCRMTPEGDGGALTHDLKAIQKQVTEDQRLLREKVLNISGDAGIERMDNAISDTRNKYFEAKENGSPVGSPIMHSVSPSSAALASNSSSLGGSNKGENLIEVSDQKPNRVVRSLFRDELHPNVSSSANNTMQSSRIGEGLEVENELIVNESLHGQHLEFAESTEVADNHDNSIKDKIRETMEKAFWDSVMESMKNDGPRYSRVVDLMREARDELCSLAPQSWRQEISEAIDIDILSQLLISGKVDMDYLQKIMDSTLVTLQKLSSPAKEDELKANSQKLFRELADICRDGLGDSFILALVRGLRFVLEEIQLLKQEISKARIRMLEPILKGPAAFDYLRKAFTKRYGLPSVAMTALPLTWQWLLSVKDSMNHELNEHKEALSGLTSGQDRFLPPSALRTGGSFSVKMNKNHSSLSTTTEGVDECTGEKVDLLVRLGLLKLVNAVSGLTQEGLPETMQLNFFRLRAIQAKIQKIVVIATSILVQRQVLQSMQMVSSAADMDKIVQGSAKSLSEILDSNKVAGIEEIIETLGKPLEHGHDGTDVMKLQQIKEIMARMLSKSLQAGDAIFVHVSRAIYLAGRGVVLGGTGRNGKELSEMALRQVGASVLIDEILEAASVLVMAARVTVNVHGPCNVTGNLVNVETAGIRAKLRRLLVYTFLSLSNDLDVRSMKGLYCAALTKTGVKQNSQAYTPLPWVVSRFFTGAHKMAFGMVLSFMLMLWCLLSPNIERSNVVILRCSSV</sequence>
<dbReference type="PANTHER" id="PTHR12832">
    <property type="entry name" value="TESTIS-SPECIFIC PROTEIN PBS13 T-COMPLEX 11"/>
    <property type="match status" value="1"/>
</dbReference>
<evidence type="ECO:0000256" key="2">
    <source>
        <dbReference type="SAM" id="MobiDB-lite"/>
    </source>
</evidence>
<feature type="region of interest" description="Disordered" evidence="2">
    <location>
        <begin position="569"/>
        <end position="611"/>
    </location>
</feature>
<keyword evidence="3" id="KW-0472">Membrane</keyword>
<feature type="compositionally biased region" description="Low complexity" evidence="2">
    <location>
        <begin position="582"/>
        <end position="606"/>
    </location>
</feature>
<protein>
    <recommendedName>
        <fullName evidence="6">T-complex protein 11-like protein 1</fullName>
    </recommendedName>
</protein>
<dbReference type="GO" id="GO:0007165">
    <property type="term" value="P:signal transduction"/>
    <property type="evidence" value="ECO:0007669"/>
    <property type="project" value="TreeGrafter"/>
</dbReference>
<accession>A0A2G2W8S6</accession>
<dbReference type="AlphaFoldDB" id="A0A2G2W8S6"/>
<gene>
    <name evidence="4" type="ORF">CQW23_20461</name>
</gene>
<feature type="compositionally biased region" description="Basic residues" evidence="2">
    <location>
        <begin position="359"/>
        <end position="368"/>
    </location>
</feature>
<reference evidence="5" key="2">
    <citation type="journal article" date="2017" name="J. Anim. Genet.">
        <title>Multiple reference genome sequences of hot pepper reveal the massive evolution of plant disease resistance genes by retroduplication.</title>
        <authorList>
            <person name="Kim S."/>
            <person name="Park J."/>
            <person name="Yeom S.-I."/>
            <person name="Kim Y.-M."/>
            <person name="Seo E."/>
            <person name="Kim K.-T."/>
            <person name="Kim M.-S."/>
            <person name="Lee J.M."/>
            <person name="Cheong K."/>
            <person name="Shin H.-S."/>
            <person name="Kim S.-B."/>
            <person name="Han K."/>
            <person name="Lee J."/>
            <person name="Park M."/>
            <person name="Lee H.-A."/>
            <person name="Lee H.-Y."/>
            <person name="Lee Y."/>
            <person name="Oh S."/>
            <person name="Lee J.H."/>
            <person name="Choi E."/>
            <person name="Choi E."/>
            <person name="Lee S.E."/>
            <person name="Jeon J."/>
            <person name="Kim H."/>
            <person name="Choi G."/>
            <person name="Song H."/>
            <person name="Lee J."/>
            <person name="Lee S.-C."/>
            <person name="Kwon J.-K."/>
            <person name="Lee H.-Y."/>
            <person name="Koo N."/>
            <person name="Hong Y."/>
            <person name="Kim R.W."/>
            <person name="Kang W.-H."/>
            <person name="Huh J.H."/>
            <person name="Kang B.-C."/>
            <person name="Yang T.-J."/>
            <person name="Lee Y.-H."/>
            <person name="Bennetzen J.L."/>
            <person name="Choi D."/>
        </authorList>
    </citation>
    <scope>NUCLEOTIDE SEQUENCE [LARGE SCALE GENOMIC DNA]</scope>
    <source>
        <strain evidence="5">cv. PBC81</strain>
    </source>
</reference>
<evidence type="ECO:0000313" key="4">
    <source>
        <dbReference type="EMBL" id="PHT41607.1"/>
    </source>
</evidence>
<feature type="transmembrane region" description="Helical" evidence="3">
    <location>
        <begin position="1213"/>
        <end position="1229"/>
    </location>
</feature>
<dbReference type="Pfam" id="PF05794">
    <property type="entry name" value="Tcp11"/>
    <property type="match status" value="1"/>
</dbReference>
<feature type="compositionally biased region" description="Basic and acidic residues" evidence="2">
    <location>
        <begin position="1"/>
        <end position="10"/>
    </location>
</feature>
<comment type="similarity">
    <text evidence="1">Belongs to the TCP11 family.</text>
</comment>
<feature type="region of interest" description="Disordered" evidence="2">
    <location>
        <begin position="1"/>
        <end position="32"/>
    </location>
</feature>
<organism evidence="4 5">
    <name type="scientific">Capsicum baccatum</name>
    <name type="common">Peruvian pepper</name>
    <dbReference type="NCBI Taxonomy" id="33114"/>
    <lineage>
        <taxon>Eukaryota</taxon>
        <taxon>Viridiplantae</taxon>
        <taxon>Streptophyta</taxon>
        <taxon>Embryophyta</taxon>
        <taxon>Tracheophyta</taxon>
        <taxon>Spermatophyta</taxon>
        <taxon>Magnoliopsida</taxon>
        <taxon>eudicotyledons</taxon>
        <taxon>Gunneridae</taxon>
        <taxon>Pentapetalae</taxon>
        <taxon>asterids</taxon>
        <taxon>lamiids</taxon>
        <taxon>Solanales</taxon>
        <taxon>Solanaceae</taxon>
        <taxon>Solanoideae</taxon>
        <taxon>Capsiceae</taxon>
        <taxon>Capsicum</taxon>
    </lineage>
</organism>
<dbReference type="STRING" id="33114.A0A2G2W8S6"/>
<dbReference type="EMBL" id="MLFT02000008">
    <property type="protein sequence ID" value="PHT41607.1"/>
    <property type="molecule type" value="Genomic_DNA"/>
</dbReference>
<evidence type="ECO:0000256" key="3">
    <source>
        <dbReference type="SAM" id="Phobius"/>
    </source>
</evidence>
<evidence type="ECO:0000256" key="1">
    <source>
        <dbReference type="ARBA" id="ARBA00010954"/>
    </source>
</evidence>
<keyword evidence="5" id="KW-1185">Reference proteome</keyword>
<evidence type="ECO:0008006" key="6">
    <source>
        <dbReference type="Google" id="ProtNLM"/>
    </source>
</evidence>
<proteinExistence type="inferred from homology"/>
<reference evidence="4 5" key="1">
    <citation type="journal article" date="2017" name="Genome Biol.">
        <title>New reference genome sequences of hot pepper reveal the massive evolution of plant disease-resistance genes by retroduplication.</title>
        <authorList>
            <person name="Kim S."/>
            <person name="Park J."/>
            <person name="Yeom S.I."/>
            <person name="Kim Y.M."/>
            <person name="Seo E."/>
            <person name="Kim K.T."/>
            <person name="Kim M.S."/>
            <person name="Lee J.M."/>
            <person name="Cheong K."/>
            <person name="Shin H.S."/>
            <person name="Kim S.B."/>
            <person name="Han K."/>
            <person name="Lee J."/>
            <person name="Park M."/>
            <person name="Lee H.A."/>
            <person name="Lee H.Y."/>
            <person name="Lee Y."/>
            <person name="Oh S."/>
            <person name="Lee J.H."/>
            <person name="Choi E."/>
            <person name="Choi E."/>
            <person name="Lee S.E."/>
            <person name="Jeon J."/>
            <person name="Kim H."/>
            <person name="Choi G."/>
            <person name="Song H."/>
            <person name="Lee J."/>
            <person name="Lee S.C."/>
            <person name="Kwon J.K."/>
            <person name="Lee H.Y."/>
            <person name="Koo N."/>
            <person name="Hong Y."/>
            <person name="Kim R.W."/>
            <person name="Kang W.H."/>
            <person name="Huh J.H."/>
            <person name="Kang B.C."/>
            <person name="Yang T.J."/>
            <person name="Lee Y.H."/>
            <person name="Bennetzen J.L."/>
            <person name="Choi D."/>
        </authorList>
    </citation>
    <scope>NUCLEOTIDE SEQUENCE [LARGE SCALE GENOMIC DNA]</scope>
    <source>
        <strain evidence="5">cv. PBC81</strain>
    </source>
</reference>
<dbReference type="PANTHER" id="PTHR12832:SF11">
    <property type="entry name" value="LD23868P"/>
    <property type="match status" value="1"/>
</dbReference>
<evidence type="ECO:0000313" key="5">
    <source>
        <dbReference type="Proteomes" id="UP000224567"/>
    </source>
</evidence>
<feature type="region of interest" description="Disordered" evidence="2">
    <location>
        <begin position="359"/>
        <end position="379"/>
    </location>
</feature>
<comment type="caution">
    <text evidence="4">The sequence shown here is derived from an EMBL/GenBank/DDBJ whole genome shotgun (WGS) entry which is preliminary data.</text>
</comment>
<name>A0A2G2W8S6_CAPBA</name>
<keyword evidence="3" id="KW-0812">Transmembrane</keyword>